<feature type="transmembrane region" description="Helical" evidence="6">
    <location>
        <begin position="249"/>
        <end position="266"/>
    </location>
</feature>
<evidence type="ECO:0000256" key="3">
    <source>
        <dbReference type="ARBA" id="ARBA00022692"/>
    </source>
</evidence>
<dbReference type="EMBL" id="CP075546">
    <property type="protein sequence ID" value="QVV88591.1"/>
    <property type="molecule type" value="Genomic_DNA"/>
</dbReference>
<evidence type="ECO:0000256" key="6">
    <source>
        <dbReference type="SAM" id="Phobius"/>
    </source>
</evidence>
<dbReference type="PANTHER" id="PTHR30477">
    <property type="entry name" value="ABC-TRANSPORTER METAL-BINDING PROTEIN"/>
    <property type="match status" value="1"/>
</dbReference>
<evidence type="ECO:0000256" key="4">
    <source>
        <dbReference type="ARBA" id="ARBA00022989"/>
    </source>
</evidence>
<feature type="transmembrane region" description="Helical" evidence="6">
    <location>
        <begin position="92"/>
        <end position="114"/>
    </location>
</feature>
<evidence type="ECO:0000313" key="8">
    <source>
        <dbReference type="Proteomes" id="UP000680656"/>
    </source>
</evidence>
<comment type="subcellular location">
    <subcellularLocation>
        <location evidence="1">Membrane</location>
        <topology evidence="1">Multi-pass membrane protein</topology>
    </subcellularLocation>
</comment>
<gene>
    <name evidence="7" type="ORF">KHC33_14900</name>
</gene>
<reference evidence="7 8" key="1">
    <citation type="submission" date="2021-05" db="EMBL/GenBank/DDBJ databases">
        <title>A novel Methanospirillum isolate from a pyrite-forming mixed culture.</title>
        <authorList>
            <person name="Bunk B."/>
            <person name="Sproer C."/>
            <person name="Spring S."/>
            <person name="Pester M."/>
        </authorList>
    </citation>
    <scope>NUCLEOTIDE SEQUENCE [LARGE SCALE GENOMIC DNA]</scope>
    <source>
        <strain evidence="7 8">J.3.6.1-F.2.7.3</strain>
    </source>
</reference>
<keyword evidence="5 6" id="KW-0472">Membrane</keyword>
<keyword evidence="8" id="KW-1185">Reference proteome</keyword>
<dbReference type="GO" id="GO:0055085">
    <property type="term" value="P:transmembrane transport"/>
    <property type="evidence" value="ECO:0007669"/>
    <property type="project" value="InterPro"/>
</dbReference>
<sequence>MLEFLIPNNVMCHAVEAMLFASLGCALLSVLITQMNISSIGFTMSHAAFAGGSVGAFFGYAVLPSAVIVSILTAFLMGPLSDRTRMHTDTTLGVLFGTMMAVAIFFIALMQGTGKGFDASSLLYGNVISLYREEIYALALMSLIIVIFLFAFYKEVTAIVFHKRLAEIAGIKVKPVYYGILFLISVMVALSIPIVGGLLLYVWLVTPAAIAYQFCNTMQNMFIMAPLIAIIISVAGAVCGIVYSLPVGPLTAVIFSGVFIFAVAISPKRKIIFHKH</sequence>
<dbReference type="Gene3D" id="1.10.3470.10">
    <property type="entry name" value="ABC transporter involved in vitamin B12 uptake, BtuC"/>
    <property type="match status" value="1"/>
</dbReference>
<organism evidence="7 8">
    <name type="scientific">Methanospirillum purgamenti</name>
    <dbReference type="NCBI Taxonomy" id="2834276"/>
    <lineage>
        <taxon>Archaea</taxon>
        <taxon>Methanobacteriati</taxon>
        <taxon>Methanobacteriota</taxon>
        <taxon>Stenosarchaea group</taxon>
        <taxon>Methanomicrobia</taxon>
        <taxon>Methanomicrobiales</taxon>
        <taxon>Methanospirillaceae</taxon>
        <taxon>Methanospirillum</taxon>
    </lineage>
</organism>
<dbReference type="InterPro" id="IPR001626">
    <property type="entry name" value="ABC_TroCD"/>
</dbReference>
<dbReference type="Pfam" id="PF00950">
    <property type="entry name" value="ABC-3"/>
    <property type="match status" value="1"/>
</dbReference>
<feature type="transmembrane region" description="Helical" evidence="6">
    <location>
        <begin position="175"/>
        <end position="192"/>
    </location>
</feature>
<dbReference type="PANTHER" id="PTHR30477:SF0">
    <property type="entry name" value="METAL TRANSPORT SYSTEM MEMBRANE PROTEIN TM_0125-RELATED"/>
    <property type="match status" value="1"/>
</dbReference>
<evidence type="ECO:0000313" key="7">
    <source>
        <dbReference type="EMBL" id="QVV88591.1"/>
    </source>
</evidence>
<comment type="similarity">
    <text evidence="2">Belongs to the ABC-3 integral membrane protein family.</text>
</comment>
<feature type="transmembrane region" description="Helical" evidence="6">
    <location>
        <begin position="222"/>
        <end position="243"/>
    </location>
</feature>
<proteinExistence type="inferred from homology"/>
<dbReference type="GeneID" id="65098498"/>
<dbReference type="KEGG" id="mrtj:KHC33_14900"/>
<evidence type="ECO:0000256" key="1">
    <source>
        <dbReference type="ARBA" id="ARBA00004141"/>
    </source>
</evidence>
<feature type="transmembrane region" description="Helical" evidence="6">
    <location>
        <begin position="60"/>
        <end position="80"/>
    </location>
</feature>
<dbReference type="AlphaFoldDB" id="A0A8E7EJG1"/>
<keyword evidence="3 6" id="KW-0812">Transmembrane</keyword>
<feature type="transmembrane region" description="Helical" evidence="6">
    <location>
        <begin position="198"/>
        <end position="215"/>
    </location>
</feature>
<feature type="transmembrane region" description="Helical" evidence="6">
    <location>
        <begin position="134"/>
        <end position="154"/>
    </location>
</feature>
<dbReference type="InterPro" id="IPR037294">
    <property type="entry name" value="ABC_BtuC-like"/>
</dbReference>
<dbReference type="RefSeq" id="WP_214419400.1">
    <property type="nucleotide sequence ID" value="NZ_CP075546.1"/>
</dbReference>
<protein>
    <submittedName>
        <fullName evidence="7">Metal ABC transporter permease</fullName>
    </submittedName>
</protein>
<evidence type="ECO:0000256" key="5">
    <source>
        <dbReference type="ARBA" id="ARBA00023136"/>
    </source>
</evidence>
<name>A0A8E7EJG1_9EURY</name>
<dbReference type="GO" id="GO:0043190">
    <property type="term" value="C:ATP-binding cassette (ABC) transporter complex"/>
    <property type="evidence" value="ECO:0007669"/>
    <property type="project" value="InterPro"/>
</dbReference>
<dbReference type="SUPFAM" id="SSF81345">
    <property type="entry name" value="ABC transporter involved in vitamin B12 uptake, BtuC"/>
    <property type="match status" value="1"/>
</dbReference>
<evidence type="ECO:0000256" key="2">
    <source>
        <dbReference type="ARBA" id="ARBA00008034"/>
    </source>
</evidence>
<dbReference type="Proteomes" id="UP000680656">
    <property type="component" value="Chromosome"/>
</dbReference>
<keyword evidence="4 6" id="KW-1133">Transmembrane helix</keyword>
<accession>A0A8E7EJG1</accession>